<protein>
    <recommendedName>
        <fullName evidence="4">Yeast cell wall synthesis Kre9/Knh1-like N-terminal domain-containing protein</fullName>
    </recommendedName>
</protein>
<comment type="caution">
    <text evidence="5">The sequence shown here is derived from an EMBL/GenBank/DDBJ whole genome shotgun (WGS) entry which is preliminary data.</text>
</comment>
<keyword evidence="2" id="KW-0812">Transmembrane</keyword>
<accession>A0A397ULP9</accession>
<keyword evidence="2" id="KW-1133">Transmembrane helix</keyword>
<gene>
    <name evidence="5" type="ORF">C2G38_2043719</name>
</gene>
<dbReference type="Proteomes" id="UP000266673">
    <property type="component" value="Unassembled WGS sequence"/>
</dbReference>
<name>A0A397ULP9_9GLOM</name>
<feature type="signal peptide" evidence="3">
    <location>
        <begin position="1"/>
        <end position="20"/>
    </location>
</feature>
<dbReference type="Pfam" id="PF10342">
    <property type="entry name" value="Kre9_KNH"/>
    <property type="match status" value="1"/>
</dbReference>
<feature type="chain" id="PRO_5017476339" description="Yeast cell wall synthesis Kre9/Knh1-like N-terminal domain-containing protein" evidence="3">
    <location>
        <begin position="21"/>
        <end position="181"/>
    </location>
</feature>
<dbReference type="AlphaFoldDB" id="A0A397ULP9"/>
<dbReference type="STRING" id="44941.A0A397ULP9"/>
<organism evidence="5 6">
    <name type="scientific">Gigaspora rosea</name>
    <dbReference type="NCBI Taxonomy" id="44941"/>
    <lineage>
        <taxon>Eukaryota</taxon>
        <taxon>Fungi</taxon>
        <taxon>Fungi incertae sedis</taxon>
        <taxon>Mucoromycota</taxon>
        <taxon>Glomeromycotina</taxon>
        <taxon>Glomeromycetes</taxon>
        <taxon>Diversisporales</taxon>
        <taxon>Gigasporaceae</taxon>
        <taxon>Gigaspora</taxon>
    </lineage>
</organism>
<evidence type="ECO:0000259" key="4">
    <source>
        <dbReference type="Pfam" id="PF10342"/>
    </source>
</evidence>
<reference evidence="5 6" key="1">
    <citation type="submission" date="2018-06" db="EMBL/GenBank/DDBJ databases">
        <title>Comparative genomics reveals the genomic features of Rhizophagus irregularis, R. cerebriforme, R. diaphanum and Gigaspora rosea, and their symbiotic lifestyle signature.</title>
        <authorList>
            <person name="Morin E."/>
            <person name="San Clemente H."/>
            <person name="Chen E.C.H."/>
            <person name="De La Providencia I."/>
            <person name="Hainaut M."/>
            <person name="Kuo A."/>
            <person name="Kohler A."/>
            <person name="Murat C."/>
            <person name="Tang N."/>
            <person name="Roy S."/>
            <person name="Loubradou J."/>
            <person name="Henrissat B."/>
            <person name="Grigoriev I.V."/>
            <person name="Corradi N."/>
            <person name="Roux C."/>
            <person name="Martin F.M."/>
        </authorList>
    </citation>
    <scope>NUCLEOTIDE SEQUENCE [LARGE SCALE GENOMIC DNA]</scope>
    <source>
        <strain evidence="5 6">DAOM 194757</strain>
    </source>
</reference>
<keyword evidence="1 3" id="KW-0732">Signal</keyword>
<evidence type="ECO:0000313" key="6">
    <source>
        <dbReference type="Proteomes" id="UP000266673"/>
    </source>
</evidence>
<evidence type="ECO:0000256" key="2">
    <source>
        <dbReference type="SAM" id="Phobius"/>
    </source>
</evidence>
<keyword evidence="6" id="KW-1185">Reference proteome</keyword>
<dbReference type="EMBL" id="QKWP01001284">
    <property type="protein sequence ID" value="RIB10168.1"/>
    <property type="molecule type" value="Genomic_DNA"/>
</dbReference>
<proteinExistence type="predicted"/>
<evidence type="ECO:0000256" key="1">
    <source>
        <dbReference type="ARBA" id="ARBA00022729"/>
    </source>
</evidence>
<sequence>MRGYIFSFLLIAFAIFSADGINISYPSSQYYWVYGSTPNLVMWTSSPSDPAVFNIYLRNNNLPPLATGSGLALANNVATSLGKTNVSVSDTYGGQSNGTGFFIYFSHPTNASNIYATSELFQIMPNGTAPAVYTTPSTPTPTAGTTDSSANKKSAASVGIPLPYKGLALFILLAVTSFILI</sequence>
<dbReference type="InterPro" id="IPR018466">
    <property type="entry name" value="Kre9/Knh1-like_N"/>
</dbReference>
<evidence type="ECO:0000256" key="3">
    <source>
        <dbReference type="SAM" id="SignalP"/>
    </source>
</evidence>
<keyword evidence="2" id="KW-0472">Membrane</keyword>
<dbReference type="OrthoDB" id="5420143at2759"/>
<feature type="domain" description="Yeast cell wall synthesis Kre9/Knh1-like N-terminal" evidence="4">
    <location>
        <begin position="26"/>
        <end position="123"/>
    </location>
</feature>
<feature type="transmembrane region" description="Helical" evidence="2">
    <location>
        <begin position="162"/>
        <end position="180"/>
    </location>
</feature>
<evidence type="ECO:0000313" key="5">
    <source>
        <dbReference type="EMBL" id="RIB10168.1"/>
    </source>
</evidence>